<evidence type="ECO:0000256" key="4">
    <source>
        <dbReference type="ARBA" id="ARBA00022679"/>
    </source>
</evidence>
<evidence type="ECO:0000313" key="11">
    <source>
        <dbReference type="EMBL" id="GMT12196.1"/>
    </source>
</evidence>
<dbReference type="GO" id="GO:0016757">
    <property type="term" value="F:glycosyltransferase activity"/>
    <property type="evidence" value="ECO:0007669"/>
    <property type="project" value="UniProtKB-KW"/>
</dbReference>
<dbReference type="GO" id="GO:0012505">
    <property type="term" value="C:endomembrane system"/>
    <property type="evidence" value="ECO:0007669"/>
    <property type="project" value="UniProtKB-SubCell"/>
</dbReference>
<feature type="domain" description="Fringe-like glycosyltransferase" evidence="10">
    <location>
        <begin position="16"/>
        <end position="167"/>
    </location>
</feature>
<keyword evidence="8" id="KW-0472">Membrane</keyword>
<evidence type="ECO:0000256" key="3">
    <source>
        <dbReference type="ARBA" id="ARBA00022676"/>
    </source>
</evidence>
<gene>
    <name evidence="11" type="ORF">PFISCL1PPCAC_3493</name>
</gene>
<feature type="non-terminal residue" evidence="11">
    <location>
        <position position="1"/>
    </location>
</feature>
<evidence type="ECO:0000259" key="10">
    <source>
        <dbReference type="Pfam" id="PF02434"/>
    </source>
</evidence>
<evidence type="ECO:0000256" key="9">
    <source>
        <dbReference type="ARBA" id="ARBA00037847"/>
    </source>
</evidence>
<evidence type="ECO:0000313" key="12">
    <source>
        <dbReference type="Proteomes" id="UP001432322"/>
    </source>
</evidence>
<dbReference type="EMBL" id="BTSY01000001">
    <property type="protein sequence ID" value="GMT12196.1"/>
    <property type="molecule type" value="Genomic_DNA"/>
</dbReference>
<evidence type="ECO:0000256" key="5">
    <source>
        <dbReference type="ARBA" id="ARBA00022692"/>
    </source>
</evidence>
<evidence type="ECO:0000256" key="7">
    <source>
        <dbReference type="ARBA" id="ARBA00022989"/>
    </source>
</evidence>
<dbReference type="GO" id="GO:0016020">
    <property type="term" value="C:membrane"/>
    <property type="evidence" value="ECO:0007669"/>
    <property type="project" value="UniProtKB-SubCell"/>
</dbReference>
<comment type="similarity">
    <text evidence="2">Belongs to the glycosyltransferase 31 family.</text>
</comment>
<keyword evidence="4" id="KW-0808">Transferase</keyword>
<evidence type="ECO:0000256" key="2">
    <source>
        <dbReference type="ARBA" id="ARBA00008661"/>
    </source>
</evidence>
<dbReference type="Pfam" id="PF02434">
    <property type="entry name" value="Fringe"/>
    <property type="match status" value="1"/>
</dbReference>
<keyword evidence="6" id="KW-0735">Signal-anchor</keyword>
<dbReference type="AlphaFoldDB" id="A0AAV5UY08"/>
<dbReference type="Proteomes" id="UP001432322">
    <property type="component" value="Unassembled WGS sequence"/>
</dbReference>
<dbReference type="InterPro" id="IPR003378">
    <property type="entry name" value="Fringe-like_glycosylTrfase"/>
</dbReference>
<protein>
    <recommendedName>
        <fullName evidence="10">Fringe-like glycosyltransferase domain-containing protein</fullName>
    </recommendedName>
</protein>
<feature type="non-terminal residue" evidence="11">
    <location>
        <position position="169"/>
    </location>
</feature>
<keyword evidence="12" id="KW-1185">Reference proteome</keyword>
<dbReference type="Gene3D" id="3.90.550.50">
    <property type="match status" value="1"/>
</dbReference>
<keyword evidence="3" id="KW-0328">Glycosyltransferase</keyword>
<evidence type="ECO:0000256" key="8">
    <source>
        <dbReference type="ARBA" id="ARBA00023136"/>
    </source>
</evidence>
<evidence type="ECO:0000256" key="6">
    <source>
        <dbReference type="ARBA" id="ARBA00022968"/>
    </source>
</evidence>
<keyword evidence="5" id="KW-0812">Transmembrane</keyword>
<keyword evidence="7" id="KW-1133">Transmembrane helix</keyword>
<organism evidence="11 12">
    <name type="scientific">Pristionchus fissidentatus</name>
    <dbReference type="NCBI Taxonomy" id="1538716"/>
    <lineage>
        <taxon>Eukaryota</taxon>
        <taxon>Metazoa</taxon>
        <taxon>Ecdysozoa</taxon>
        <taxon>Nematoda</taxon>
        <taxon>Chromadorea</taxon>
        <taxon>Rhabditida</taxon>
        <taxon>Rhabditina</taxon>
        <taxon>Diplogasteromorpha</taxon>
        <taxon>Diplogasteroidea</taxon>
        <taxon>Neodiplogasteridae</taxon>
        <taxon>Pristionchus</taxon>
    </lineage>
</organism>
<reference evidence="11" key="1">
    <citation type="submission" date="2023-10" db="EMBL/GenBank/DDBJ databases">
        <title>Genome assembly of Pristionchus species.</title>
        <authorList>
            <person name="Yoshida K."/>
            <person name="Sommer R.J."/>
        </authorList>
    </citation>
    <scope>NUCLEOTIDE SEQUENCE</scope>
    <source>
        <strain evidence="11">RS5133</strain>
    </source>
</reference>
<proteinExistence type="inferred from homology"/>
<dbReference type="PANTHER" id="PTHR10811">
    <property type="entry name" value="FRINGE-RELATED"/>
    <property type="match status" value="1"/>
</dbReference>
<sequence>LQEVEYILPEIESDGSVVMTIRTTSKNYDSRLRYTLDTWWKSVANKVYVISDDYDRESVQTARRILGEHFIETKCGSEYHSPSLACKCKAELDMLYKADARWSWRFDDDTYVNVPLLMRTLAEFNSEERILIGRTTMGPWNLLFRGREYNITFPTGNALCMSRPLLHCL</sequence>
<evidence type="ECO:0000256" key="1">
    <source>
        <dbReference type="ARBA" id="ARBA00004606"/>
    </source>
</evidence>
<accession>A0AAV5UY08</accession>
<comment type="subcellular location">
    <subcellularLocation>
        <location evidence="9">Endomembrane system</location>
        <topology evidence="9">Single-pass membrane protein</topology>
    </subcellularLocation>
    <subcellularLocation>
        <location evidence="1">Membrane</location>
        <topology evidence="1">Single-pass type II membrane protein</topology>
    </subcellularLocation>
</comment>
<comment type="caution">
    <text evidence="11">The sequence shown here is derived from an EMBL/GenBank/DDBJ whole genome shotgun (WGS) entry which is preliminary data.</text>
</comment>
<name>A0AAV5UY08_9BILA</name>